<dbReference type="PROSITE" id="PS50088">
    <property type="entry name" value="ANK_REPEAT"/>
    <property type="match status" value="4"/>
</dbReference>
<evidence type="ECO:0000256" key="3">
    <source>
        <dbReference type="ARBA" id="ARBA00022737"/>
    </source>
</evidence>
<keyword evidence="5 7" id="KW-0040">ANK repeat</keyword>
<keyword evidence="2 8" id="KW-0812">Transmembrane</keyword>
<evidence type="ECO:0000256" key="6">
    <source>
        <dbReference type="ARBA" id="ARBA00023136"/>
    </source>
</evidence>
<feature type="transmembrane region" description="Helical" evidence="8">
    <location>
        <begin position="834"/>
        <end position="852"/>
    </location>
</feature>
<dbReference type="PANTHER" id="PTHR24186:SF46">
    <property type="entry name" value="PROTEIN ACCELERATED CELL DEATH 6-LIKE"/>
    <property type="match status" value="1"/>
</dbReference>
<evidence type="ECO:0000259" key="9">
    <source>
        <dbReference type="Pfam" id="PF13962"/>
    </source>
</evidence>
<feature type="transmembrane region" description="Helical" evidence="8">
    <location>
        <begin position="770"/>
        <end position="794"/>
    </location>
</feature>
<keyword evidence="11" id="KW-1185">Reference proteome</keyword>
<keyword evidence="3" id="KW-0677">Repeat</keyword>
<reference evidence="10 11" key="1">
    <citation type="journal article" date="2014" name="Nature">
        <title>The genome of the recently domesticated crop plant sugar beet (Beta vulgaris).</title>
        <authorList>
            <person name="Dohm J.C."/>
            <person name="Minoche A.E."/>
            <person name="Holtgrawe D."/>
            <person name="Capella-Gutierrez S."/>
            <person name="Zakrzewski F."/>
            <person name="Tafer H."/>
            <person name="Rupp O."/>
            <person name="Sorensen T.R."/>
            <person name="Stracke R."/>
            <person name="Reinhardt R."/>
            <person name="Goesmann A."/>
            <person name="Kraft T."/>
            <person name="Schulz B."/>
            <person name="Stadler P.F."/>
            <person name="Schmidt T."/>
            <person name="Gabaldon T."/>
            <person name="Lehrach H."/>
            <person name="Weisshaar B."/>
            <person name="Himmelbauer H."/>
        </authorList>
    </citation>
    <scope>NUCLEOTIDE SEQUENCE [LARGE SCALE GENOMIC DNA]</scope>
    <source>
        <tissue evidence="10">Taproot</tissue>
    </source>
</reference>
<sequence>MTTTAEIVEMDRKLYNVAVIGDIQSFLNARDIESGSEEFFLRQTFPQRNNILHLAIRHFKHEFIKVAVLEGFLSRAAIDKLICQGNCESNTPLHVAAEVGHTDICKLLLQQTADMAEPWTLQNADGNTPLHVAVIHGNVEFAALMVERHPRLARATNSSLETPLHIATYRDIGYVKEGETTSLYLGLIKLLVEKESCVTCWRDENGFTPLHRAASITSYYNLKIIRLMLEHCPESAEVRDSSGKTILHHLRWIPSYDEGMELLNVPVIYAIKDYQDHQGNTPLHMAVRNQNLKLVQYLLRFPAKMNIKNKDGISALDLIEEEMQTSMNKREMTLEECRALDAGNIPYLDNRLQKLGMNFLGSRDSRWRNILHKLMHIHRGTLIKQTEFVSFIEQVLGMFPYLVCQKDLNGDTPIHILVRNPYDTMIRLPTSSTQQKDCNLSPLSTLDLLPKLLELCHNSLTNERREAEAGDLQDYEYDWAWLMQNEDGNTPLHEALIANSDIRVLERLLDMDIQITANLLNKRNQTPLHLLAGRSSGLEPLESKTIESLVNANEGAAFLLDEDTLTPFLKAVKVGNLATITTLNELSPEATRMEDSNGQTLWHLLVNQPEYLTWRLIRSSQQQNLKCLLDIKDWEGKTPLHLAVESRQFRHAKYFIEYGSPSDEPEARQKWMREYLELETKDGITSSDLIRSSPQVPDYFEQFMKDEPTMIGIRSVWEVPTTQMNEYADTMGVTAALLATITFTAAFTVPGGQVEDKGTPLLMKKAAFKIFLISDILAMCLSMMVLFCLLWVVACAEKGKAVVLMDFSITLLLLSFYATLVTFMAGLYATIFPVSPWIAIISLALCSLLMFLMDKRIVMDCMVPIGRSLLLFSQKISRYVRSPTLIYNTIKKH</sequence>
<evidence type="ECO:0000256" key="1">
    <source>
        <dbReference type="ARBA" id="ARBA00004141"/>
    </source>
</evidence>
<dbReference type="Pfam" id="PF13962">
    <property type="entry name" value="PGG"/>
    <property type="match status" value="1"/>
</dbReference>
<evidence type="ECO:0000313" key="10">
    <source>
        <dbReference type="EMBL" id="KMS95414.1"/>
    </source>
</evidence>
<dbReference type="PROSITE" id="PS50297">
    <property type="entry name" value="ANK_REP_REGION"/>
    <property type="match status" value="4"/>
</dbReference>
<dbReference type="SMART" id="SM00248">
    <property type="entry name" value="ANK"/>
    <property type="match status" value="10"/>
</dbReference>
<protein>
    <recommendedName>
        <fullName evidence="9">PGG domain-containing protein</fullName>
    </recommendedName>
</protein>
<evidence type="ECO:0000256" key="5">
    <source>
        <dbReference type="ARBA" id="ARBA00023043"/>
    </source>
</evidence>
<dbReference type="eggNOG" id="KOG0504">
    <property type="taxonomic scope" value="Eukaryota"/>
</dbReference>
<evidence type="ECO:0000256" key="8">
    <source>
        <dbReference type="SAM" id="Phobius"/>
    </source>
</evidence>
<dbReference type="Gramene" id="KMS95414">
    <property type="protein sequence ID" value="KMS95414"/>
    <property type="gene ID" value="BVRB_008450"/>
</dbReference>
<name>A0A0J8B2R8_BETVV</name>
<comment type="subcellular location">
    <subcellularLocation>
        <location evidence="1">Membrane</location>
        <topology evidence="1">Multi-pass membrane protein</topology>
    </subcellularLocation>
</comment>
<feature type="repeat" description="ANK" evidence="7">
    <location>
        <begin position="88"/>
        <end position="115"/>
    </location>
</feature>
<evidence type="ECO:0000256" key="2">
    <source>
        <dbReference type="ARBA" id="ARBA00022692"/>
    </source>
</evidence>
<dbReference type="InterPro" id="IPR036770">
    <property type="entry name" value="Ankyrin_rpt-contain_sf"/>
</dbReference>
<dbReference type="SUPFAM" id="SSF48403">
    <property type="entry name" value="Ankyrin repeat"/>
    <property type="match status" value="2"/>
</dbReference>
<dbReference type="Gene3D" id="1.25.40.20">
    <property type="entry name" value="Ankyrin repeat-containing domain"/>
    <property type="match status" value="4"/>
</dbReference>
<feature type="transmembrane region" description="Helical" evidence="8">
    <location>
        <begin position="801"/>
        <end position="828"/>
    </location>
</feature>
<dbReference type="InterPro" id="IPR026961">
    <property type="entry name" value="PGG_dom"/>
</dbReference>
<dbReference type="PANTHER" id="PTHR24186">
    <property type="entry name" value="PROTEIN PHOSPHATASE 1 REGULATORY SUBUNIT"/>
    <property type="match status" value="1"/>
</dbReference>
<keyword evidence="4 8" id="KW-1133">Transmembrane helix</keyword>
<keyword evidence="6 8" id="KW-0472">Membrane</keyword>
<feature type="repeat" description="ANK" evidence="7">
    <location>
        <begin position="125"/>
        <end position="157"/>
    </location>
</feature>
<dbReference type="AlphaFoldDB" id="A0A0J8B2R8"/>
<dbReference type="OMA" id="KERHTWA"/>
<organism evidence="10 11">
    <name type="scientific">Beta vulgaris subsp. vulgaris</name>
    <name type="common">Beet</name>
    <dbReference type="NCBI Taxonomy" id="3555"/>
    <lineage>
        <taxon>Eukaryota</taxon>
        <taxon>Viridiplantae</taxon>
        <taxon>Streptophyta</taxon>
        <taxon>Embryophyta</taxon>
        <taxon>Tracheophyta</taxon>
        <taxon>Spermatophyta</taxon>
        <taxon>Magnoliopsida</taxon>
        <taxon>eudicotyledons</taxon>
        <taxon>Gunneridae</taxon>
        <taxon>Pentapetalae</taxon>
        <taxon>Caryophyllales</taxon>
        <taxon>Chenopodiaceae</taxon>
        <taxon>Betoideae</taxon>
        <taxon>Beta</taxon>
    </lineage>
</organism>
<evidence type="ECO:0000256" key="7">
    <source>
        <dbReference type="PROSITE-ProRule" id="PRU00023"/>
    </source>
</evidence>
<gene>
    <name evidence="10" type="ORF">BVRB_008450</name>
</gene>
<accession>A0A0J8B2R8</accession>
<dbReference type="Pfam" id="PF13637">
    <property type="entry name" value="Ank_4"/>
    <property type="match status" value="1"/>
</dbReference>
<dbReference type="InterPro" id="IPR002110">
    <property type="entry name" value="Ankyrin_rpt"/>
</dbReference>
<proteinExistence type="predicted"/>
<dbReference type="GO" id="GO:0005886">
    <property type="term" value="C:plasma membrane"/>
    <property type="evidence" value="ECO:0007669"/>
    <property type="project" value="TreeGrafter"/>
</dbReference>
<feature type="repeat" description="ANK" evidence="7">
    <location>
        <begin position="278"/>
        <end position="310"/>
    </location>
</feature>
<dbReference type="Pfam" id="PF00023">
    <property type="entry name" value="Ank"/>
    <property type="match status" value="2"/>
</dbReference>
<feature type="domain" description="PGG" evidence="9">
    <location>
        <begin position="723"/>
        <end position="829"/>
    </location>
</feature>
<feature type="repeat" description="ANK" evidence="7">
    <location>
        <begin position="635"/>
        <end position="667"/>
    </location>
</feature>
<dbReference type="OrthoDB" id="1436250at2759"/>
<evidence type="ECO:0000256" key="4">
    <source>
        <dbReference type="ARBA" id="ARBA00022989"/>
    </source>
</evidence>
<dbReference type="EMBL" id="KQ090473">
    <property type="protein sequence ID" value="KMS95414.1"/>
    <property type="molecule type" value="Genomic_DNA"/>
</dbReference>
<evidence type="ECO:0000313" key="11">
    <source>
        <dbReference type="Proteomes" id="UP000035740"/>
    </source>
</evidence>
<dbReference type="Proteomes" id="UP000035740">
    <property type="component" value="Unassembled WGS sequence"/>
</dbReference>
<dbReference type="KEGG" id="bvg:104884442"/>